<evidence type="ECO:0000313" key="1">
    <source>
        <dbReference type="EMBL" id="KAI7988701.1"/>
    </source>
</evidence>
<proteinExistence type="predicted"/>
<accession>A0ACC0FMP5</accession>
<protein>
    <submittedName>
        <fullName evidence="1">Uncharacterized protein</fullName>
    </submittedName>
</protein>
<name>A0ACC0FMP5_9ERIC</name>
<evidence type="ECO:0000313" key="2">
    <source>
        <dbReference type="Proteomes" id="UP001060215"/>
    </source>
</evidence>
<keyword evidence="2" id="KW-1185">Reference proteome</keyword>
<dbReference type="EMBL" id="CM045771">
    <property type="protein sequence ID" value="KAI7988701.1"/>
    <property type="molecule type" value="Genomic_DNA"/>
</dbReference>
<dbReference type="Proteomes" id="UP001060215">
    <property type="component" value="Chromosome 14"/>
</dbReference>
<gene>
    <name evidence="1" type="ORF">LOK49_LG13G00607</name>
</gene>
<comment type="caution">
    <text evidence="1">The sequence shown here is derived from an EMBL/GenBank/DDBJ whole genome shotgun (WGS) entry which is preliminary data.</text>
</comment>
<sequence length="206" mass="23445">MNVYEIKNTIVKVSSTDSPINDTLRVRRILGTPDFVLLPSFPKSVSMKLLIWNCRGAGNKAFRRTMKELEKTHKPSIIVLMVTKVELSSIGLFFNKLGFTASSHVDPAGRSGRNWILWDPFRATVMALNVNTQVIHAKIKRNKYSDWILLAIYGSPNPRLRDTLWEDLEAVAQNMKDPWLLEGDFNDIASQAEKRNFNSNPSLVRT</sequence>
<organism evidence="1 2">
    <name type="scientific">Camellia lanceoleosa</name>
    <dbReference type="NCBI Taxonomy" id="1840588"/>
    <lineage>
        <taxon>Eukaryota</taxon>
        <taxon>Viridiplantae</taxon>
        <taxon>Streptophyta</taxon>
        <taxon>Embryophyta</taxon>
        <taxon>Tracheophyta</taxon>
        <taxon>Spermatophyta</taxon>
        <taxon>Magnoliopsida</taxon>
        <taxon>eudicotyledons</taxon>
        <taxon>Gunneridae</taxon>
        <taxon>Pentapetalae</taxon>
        <taxon>asterids</taxon>
        <taxon>Ericales</taxon>
        <taxon>Theaceae</taxon>
        <taxon>Camellia</taxon>
    </lineage>
</organism>
<reference evidence="1 2" key="1">
    <citation type="journal article" date="2022" name="Plant J.">
        <title>Chromosome-level genome of Camellia lanceoleosa provides a valuable resource for understanding genome evolution and self-incompatibility.</title>
        <authorList>
            <person name="Gong W."/>
            <person name="Xiao S."/>
            <person name="Wang L."/>
            <person name="Liao Z."/>
            <person name="Chang Y."/>
            <person name="Mo W."/>
            <person name="Hu G."/>
            <person name="Li W."/>
            <person name="Zhao G."/>
            <person name="Zhu H."/>
            <person name="Hu X."/>
            <person name="Ji K."/>
            <person name="Xiang X."/>
            <person name="Song Q."/>
            <person name="Yuan D."/>
            <person name="Jin S."/>
            <person name="Zhang L."/>
        </authorList>
    </citation>
    <scope>NUCLEOTIDE SEQUENCE [LARGE SCALE GENOMIC DNA]</scope>
    <source>
        <strain evidence="1">SQ_2022a</strain>
    </source>
</reference>